<feature type="compositionally biased region" description="Pro residues" evidence="1">
    <location>
        <begin position="738"/>
        <end position="753"/>
    </location>
</feature>
<feature type="region of interest" description="Disordered" evidence="1">
    <location>
        <begin position="159"/>
        <end position="578"/>
    </location>
</feature>
<dbReference type="RefSeq" id="XP_046075128.1">
    <property type="nucleotide sequence ID" value="XM_046209188.1"/>
</dbReference>
<evidence type="ECO:0000313" key="3">
    <source>
        <dbReference type="EMBL" id="KAH8701752.1"/>
    </source>
</evidence>
<feature type="compositionally biased region" description="Basic and acidic residues" evidence="1">
    <location>
        <begin position="216"/>
        <end position="240"/>
    </location>
</feature>
<dbReference type="Pfam" id="PF26118">
    <property type="entry name" value="DUF8035"/>
    <property type="match status" value="1"/>
</dbReference>
<comment type="caution">
    <text evidence="3">The sequence shown here is derived from an EMBL/GenBank/DDBJ whole genome shotgun (WGS) entry which is preliminary data.</text>
</comment>
<sequence>MARRDHPADESYEEDNIYEESDRRRRDREDRFYEPEPDSRHQRHRSSLVREIDERIRFRDRSRPEFPLPDPRPPLKDEVEDEGDFVRPRRREREYLDDLGPERETKEVYIRRKSSPSRDRHRYRRLSKDDVVFEEDDRGPRSRNDEDILIKKREEIRSRSNEAKRDEAIFHRRDRSLPPHRDRFDEVAFEDERRRRRAKSRDREEDQEYSDEEIEKEEKVIFGRHERSPQREGVIREDVKYRRRSLPPLDDDREELMFRRRDYSPRSRRRKDFSPQEEREEVLIRRRDRSPPQREIRERVLVRERDRSIPDRDEDREEGPSRRRNRSVPSRDEAGFRPRRRLSSSGKDDREEITIRHRERSASKERGEEDREEIRIRRRELSHSRRRPRSPEEEIDRDEIRVRRHHYPRPKNEDLQEEVAVRLRSGGIDEDDRDDIILRKSMRNRRGSPNPEGDRDEITIRDNPEGERVEIRRTHSPPPRARSQSRHRSDERDIEIRQSEREGRRGRREHERDIIIRKTKESSSSSESSPKPPSVIRKPPIIQEVITHHRHIESFERASPPRKHSPDTTKSQNGSVDEVEIEQRIERDGNSFEDDIVIEKRDISPHGRKSPTEERGSIITRSKPSDLHYNEVREIAIREVEREREMDSEASRDGRSHASFREKRDRRQTEITKDLVIREAIERAGYDYEESDRFYYIFDYLRFDDVQRLVDITEDILRSRRGRPRDGFRERDILSPLPVIPGPPPPPLAPRPPVVLEIEREAYRPRDVRYRERDVLVEGRRPRRYREI</sequence>
<feature type="compositionally biased region" description="Basic residues" evidence="1">
    <location>
        <begin position="111"/>
        <end position="125"/>
    </location>
</feature>
<feature type="compositionally biased region" description="Basic and acidic residues" evidence="1">
    <location>
        <begin position="452"/>
        <end position="473"/>
    </location>
</feature>
<dbReference type="EMBL" id="JAJTJA010000003">
    <property type="protein sequence ID" value="KAH8701752.1"/>
    <property type="molecule type" value="Genomic_DNA"/>
</dbReference>
<dbReference type="GeneID" id="70239475"/>
<feature type="region of interest" description="Disordered" evidence="1">
    <location>
        <begin position="642"/>
        <end position="665"/>
    </location>
</feature>
<feature type="domain" description="DUF8035" evidence="2">
    <location>
        <begin position="665"/>
        <end position="716"/>
    </location>
</feature>
<feature type="compositionally biased region" description="Acidic residues" evidence="1">
    <location>
        <begin position="10"/>
        <end position="19"/>
    </location>
</feature>
<organism evidence="3 4">
    <name type="scientific">Talaromyces proteolyticus</name>
    <dbReference type="NCBI Taxonomy" id="1131652"/>
    <lineage>
        <taxon>Eukaryota</taxon>
        <taxon>Fungi</taxon>
        <taxon>Dikarya</taxon>
        <taxon>Ascomycota</taxon>
        <taxon>Pezizomycotina</taxon>
        <taxon>Eurotiomycetes</taxon>
        <taxon>Eurotiomycetidae</taxon>
        <taxon>Eurotiales</taxon>
        <taxon>Trichocomaceae</taxon>
        <taxon>Talaromyces</taxon>
        <taxon>Talaromyces sect. Bacilispori</taxon>
    </lineage>
</organism>
<feature type="region of interest" description="Disordered" evidence="1">
    <location>
        <begin position="60"/>
        <end position="146"/>
    </location>
</feature>
<feature type="compositionally biased region" description="Basic and acidic residues" evidence="1">
    <location>
        <begin position="159"/>
        <end position="193"/>
    </location>
</feature>
<feature type="region of interest" description="Disordered" evidence="1">
    <location>
        <begin position="601"/>
        <end position="625"/>
    </location>
</feature>
<feature type="region of interest" description="Disordered" evidence="1">
    <location>
        <begin position="733"/>
        <end position="753"/>
    </location>
</feature>
<dbReference type="Proteomes" id="UP001201262">
    <property type="component" value="Unassembled WGS sequence"/>
</dbReference>
<feature type="compositionally biased region" description="Basic and acidic residues" evidence="1">
    <location>
        <begin position="601"/>
        <end position="616"/>
    </location>
</feature>
<proteinExistence type="predicted"/>
<protein>
    <recommendedName>
        <fullName evidence="2">DUF8035 domain-containing protein</fullName>
    </recommendedName>
</protein>
<feature type="compositionally biased region" description="Basic and acidic residues" evidence="1">
    <location>
        <begin position="487"/>
        <end position="521"/>
    </location>
</feature>
<gene>
    <name evidence="3" type="ORF">BGW36DRAFT_104625</name>
</gene>
<feature type="compositionally biased region" description="Basic and acidic residues" evidence="1">
    <location>
        <begin position="272"/>
        <end position="321"/>
    </location>
</feature>
<feature type="compositionally biased region" description="Basic and acidic residues" evidence="1">
    <location>
        <begin position="84"/>
        <end position="110"/>
    </location>
</feature>
<feature type="compositionally biased region" description="Basic and acidic residues" evidence="1">
    <location>
        <begin position="255"/>
        <end position="265"/>
    </location>
</feature>
<evidence type="ECO:0000259" key="2">
    <source>
        <dbReference type="Pfam" id="PF26118"/>
    </source>
</evidence>
<dbReference type="InterPro" id="IPR058348">
    <property type="entry name" value="DUF8035"/>
</dbReference>
<feature type="compositionally biased region" description="Basic and acidic residues" evidence="1">
    <location>
        <begin position="346"/>
        <end position="383"/>
    </location>
</feature>
<keyword evidence="4" id="KW-1185">Reference proteome</keyword>
<accession>A0AAD4Q3H6</accession>
<evidence type="ECO:0000313" key="4">
    <source>
        <dbReference type="Proteomes" id="UP001201262"/>
    </source>
</evidence>
<name>A0AAD4Q3H6_9EURO</name>
<reference evidence="3" key="1">
    <citation type="submission" date="2021-12" db="EMBL/GenBank/DDBJ databases">
        <title>Convergent genome expansion in fungi linked to evolution of root-endophyte symbiosis.</title>
        <authorList>
            <consortium name="DOE Joint Genome Institute"/>
            <person name="Ke Y.-H."/>
            <person name="Bonito G."/>
            <person name="Liao H.-L."/>
            <person name="Looney B."/>
            <person name="Rojas-Flechas A."/>
            <person name="Nash J."/>
            <person name="Hameed K."/>
            <person name="Schadt C."/>
            <person name="Martin F."/>
            <person name="Crous P.W."/>
            <person name="Miettinen O."/>
            <person name="Magnuson J.K."/>
            <person name="Labbe J."/>
            <person name="Jacobson D."/>
            <person name="Doktycz M.J."/>
            <person name="Veneault-Fourrey C."/>
            <person name="Kuo A."/>
            <person name="Mondo S."/>
            <person name="Calhoun S."/>
            <person name="Riley R."/>
            <person name="Ohm R."/>
            <person name="LaButti K."/>
            <person name="Andreopoulos B."/>
            <person name="Pangilinan J."/>
            <person name="Nolan M."/>
            <person name="Tritt A."/>
            <person name="Clum A."/>
            <person name="Lipzen A."/>
            <person name="Daum C."/>
            <person name="Barry K."/>
            <person name="Grigoriev I.V."/>
            <person name="Vilgalys R."/>
        </authorList>
    </citation>
    <scope>NUCLEOTIDE SEQUENCE</scope>
    <source>
        <strain evidence="3">PMI_201</strain>
    </source>
</reference>
<feature type="region of interest" description="Disordered" evidence="1">
    <location>
        <begin position="1"/>
        <end position="48"/>
    </location>
</feature>
<evidence type="ECO:0000256" key="1">
    <source>
        <dbReference type="SAM" id="MobiDB-lite"/>
    </source>
</evidence>
<dbReference type="AlphaFoldDB" id="A0AAD4Q3H6"/>
<feature type="compositionally biased region" description="Basic and acidic residues" evidence="1">
    <location>
        <begin position="20"/>
        <end position="40"/>
    </location>
</feature>
<feature type="compositionally biased region" description="Acidic residues" evidence="1">
    <location>
        <begin position="205"/>
        <end position="215"/>
    </location>
</feature>